<keyword evidence="5" id="KW-1185">Reference proteome</keyword>
<evidence type="ECO:0000259" key="3">
    <source>
        <dbReference type="Pfam" id="PF03703"/>
    </source>
</evidence>
<dbReference type="PANTHER" id="PTHR37938:SF1">
    <property type="entry name" value="BLL0215 PROTEIN"/>
    <property type="match status" value="1"/>
</dbReference>
<keyword evidence="2" id="KW-1133">Transmembrane helix</keyword>
<feature type="transmembrane region" description="Helical" evidence="2">
    <location>
        <begin position="33"/>
        <end position="57"/>
    </location>
</feature>
<dbReference type="InterPro" id="IPR005182">
    <property type="entry name" value="YdbS-like_PH"/>
</dbReference>
<evidence type="ECO:0000256" key="2">
    <source>
        <dbReference type="SAM" id="Phobius"/>
    </source>
</evidence>
<dbReference type="AlphaFoldDB" id="A0A7X0G4H9"/>
<comment type="caution">
    <text evidence="4">The sequence shown here is derived from an EMBL/GenBank/DDBJ whole genome shotgun (WGS) entry which is preliminary data.</text>
</comment>
<name>A0A7X0G4H9_9ACTN</name>
<evidence type="ECO:0000313" key="5">
    <source>
        <dbReference type="Proteomes" id="UP000546324"/>
    </source>
</evidence>
<accession>A0A7X0G4H9</accession>
<dbReference type="EMBL" id="JACHMQ010000001">
    <property type="protein sequence ID" value="MBB6398545.1"/>
    <property type="molecule type" value="Genomic_DNA"/>
</dbReference>
<feature type="region of interest" description="Disordered" evidence="1">
    <location>
        <begin position="170"/>
        <end position="216"/>
    </location>
</feature>
<keyword evidence="2" id="KW-0812">Transmembrane</keyword>
<keyword evidence="2" id="KW-0472">Membrane</keyword>
<dbReference type="PANTHER" id="PTHR37938">
    <property type="entry name" value="BLL0215 PROTEIN"/>
    <property type="match status" value="1"/>
</dbReference>
<organism evidence="4 5">
    <name type="scientific">Actinomadura coerulea</name>
    <dbReference type="NCBI Taxonomy" id="46159"/>
    <lineage>
        <taxon>Bacteria</taxon>
        <taxon>Bacillati</taxon>
        <taxon>Actinomycetota</taxon>
        <taxon>Actinomycetes</taxon>
        <taxon>Streptosporangiales</taxon>
        <taxon>Thermomonosporaceae</taxon>
        <taxon>Actinomadura</taxon>
    </lineage>
</organism>
<proteinExistence type="predicted"/>
<reference evidence="4 5" key="1">
    <citation type="submission" date="2020-08" db="EMBL/GenBank/DDBJ databases">
        <title>Sequencing the genomes of 1000 actinobacteria strains.</title>
        <authorList>
            <person name="Klenk H.-P."/>
        </authorList>
    </citation>
    <scope>NUCLEOTIDE SEQUENCE [LARGE SCALE GENOMIC DNA]</scope>
    <source>
        <strain evidence="4 5">DSM 43675</strain>
    </source>
</reference>
<protein>
    <submittedName>
        <fullName evidence="4">Membrane protein YdbS with pleckstrin-like domain</fullName>
    </submittedName>
</protein>
<dbReference type="Proteomes" id="UP000546324">
    <property type="component" value="Unassembled WGS sequence"/>
</dbReference>
<sequence length="216" mass="23951">MRLVTPGDSAPASVNKYLLPHENQVITVRRHPAVLMVPVGLLLGGLILAGLLSQTLAENGGAVFSWVWWGWLILLAWFVWRVAEWSVDYFVITNQRMLLTTGLITRKVAMMPLAKVTDMSFKRTIAGRMLGYGEFVLESAGQDQALTNVPFLPYPEQLYLEVCEMIFPNKNPAPEEALPPPPPPRRRRPPEDAPDPDAQDAPTATLPKGDDPDGEI</sequence>
<gene>
    <name evidence="4" type="ORF">BKA00_005459</name>
</gene>
<feature type="transmembrane region" description="Helical" evidence="2">
    <location>
        <begin position="63"/>
        <end position="80"/>
    </location>
</feature>
<feature type="domain" description="YdbS-like PH" evidence="3">
    <location>
        <begin position="90"/>
        <end position="155"/>
    </location>
</feature>
<dbReference type="Pfam" id="PF03703">
    <property type="entry name" value="bPH_2"/>
    <property type="match status" value="1"/>
</dbReference>
<evidence type="ECO:0000256" key="1">
    <source>
        <dbReference type="SAM" id="MobiDB-lite"/>
    </source>
</evidence>
<evidence type="ECO:0000313" key="4">
    <source>
        <dbReference type="EMBL" id="MBB6398545.1"/>
    </source>
</evidence>